<dbReference type="PANTHER" id="PTHR43236:SF1">
    <property type="entry name" value="BLL7220 PROTEIN"/>
    <property type="match status" value="1"/>
</dbReference>
<evidence type="ECO:0000313" key="2">
    <source>
        <dbReference type="EMBL" id="MCP1337455.1"/>
    </source>
</evidence>
<sequence length="172" mass="19358">MTADFKGEMGKLAAFFSTEEARDVVGLIRALGIDYEEATMPAGDSGKIIRSGPGEYRIVVNRNEGPQRKRFTAAHELGHYLLHRHKLGVGEHLDRLFDEARNRNEANPLDYKDEVQANRFAADVLMPRKVIEKYAAPNGSNYAELAQRFDVSRQAMKYRLINLGLRQPDPAG</sequence>
<dbReference type="AlphaFoldDB" id="A0A9J6PLE4"/>
<dbReference type="InterPro" id="IPR052345">
    <property type="entry name" value="Rad_response_metalloprotease"/>
</dbReference>
<dbReference type="EMBL" id="JAMZFT010000003">
    <property type="protein sequence ID" value="MCP1337455.1"/>
    <property type="molecule type" value="Genomic_DNA"/>
</dbReference>
<protein>
    <submittedName>
        <fullName evidence="2">ImmA/IrrE family metallo-endopeptidase</fullName>
    </submittedName>
</protein>
<dbReference type="RefSeq" id="WP_269333420.1">
    <property type="nucleotide sequence ID" value="NZ_JAMZFT010000003.1"/>
</dbReference>
<dbReference type="Proteomes" id="UP001055804">
    <property type="component" value="Unassembled WGS sequence"/>
</dbReference>
<keyword evidence="3" id="KW-1185">Reference proteome</keyword>
<proteinExistence type="predicted"/>
<feature type="domain" description="IrrE N-terminal-like" evidence="1">
    <location>
        <begin position="52"/>
        <end position="160"/>
    </location>
</feature>
<gene>
    <name evidence="2" type="ORF">NJQ99_13615</name>
</gene>
<dbReference type="PANTHER" id="PTHR43236">
    <property type="entry name" value="ANTITOXIN HIGA1"/>
    <property type="match status" value="1"/>
</dbReference>
<accession>A0A9J6PLE4</accession>
<dbReference type="Gene3D" id="1.10.10.2910">
    <property type="match status" value="1"/>
</dbReference>
<evidence type="ECO:0000259" key="1">
    <source>
        <dbReference type="Pfam" id="PF06114"/>
    </source>
</evidence>
<dbReference type="InterPro" id="IPR010359">
    <property type="entry name" value="IrrE_HExxH"/>
</dbReference>
<dbReference type="Pfam" id="PF06114">
    <property type="entry name" value="Peptidase_M78"/>
    <property type="match status" value="1"/>
</dbReference>
<comment type="caution">
    <text evidence="2">The sequence shown here is derived from an EMBL/GenBank/DDBJ whole genome shotgun (WGS) entry which is preliminary data.</text>
</comment>
<evidence type="ECO:0000313" key="3">
    <source>
        <dbReference type="Proteomes" id="UP001055804"/>
    </source>
</evidence>
<reference evidence="2" key="1">
    <citation type="submission" date="2022-06" db="EMBL/GenBank/DDBJ databases">
        <title>Isolation and Genomics of Futiania mangrovii gen. nov., sp. nov., a Rare and Metabolically-versatile member in the Class Alphaproteobacteria.</title>
        <authorList>
            <person name="Liu L."/>
            <person name="Huang W.-C."/>
            <person name="Pan J."/>
            <person name="Li J."/>
            <person name="Huang Y."/>
            <person name="Du H."/>
            <person name="Liu Y."/>
            <person name="Li M."/>
        </authorList>
    </citation>
    <scope>NUCLEOTIDE SEQUENCE</scope>
    <source>
        <strain evidence="2">FT118</strain>
    </source>
</reference>
<organism evidence="2 3">
    <name type="scientific">Futiania mangrovi</name>
    <dbReference type="NCBI Taxonomy" id="2959716"/>
    <lineage>
        <taxon>Bacteria</taxon>
        <taxon>Pseudomonadati</taxon>
        <taxon>Pseudomonadota</taxon>
        <taxon>Alphaproteobacteria</taxon>
        <taxon>Futianiales</taxon>
        <taxon>Futianiaceae</taxon>
        <taxon>Futiania</taxon>
    </lineage>
</organism>
<name>A0A9J6PLE4_9PROT</name>